<evidence type="ECO:0000313" key="1">
    <source>
        <dbReference type="EMBL" id="CAA6807006.1"/>
    </source>
</evidence>
<name>A0A6S6SHY4_9BACT</name>
<reference evidence="1" key="1">
    <citation type="submission" date="2020-01" db="EMBL/GenBank/DDBJ databases">
        <authorList>
            <person name="Meier V. D."/>
            <person name="Meier V D."/>
        </authorList>
    </citation>
    <scope>NUCLEOTIDE SEQUENCE</scope>
    <source>
        <strain evidence="1">HLG_WM_MAG_06</strain>
    </source>
</reference>
<sequence length="185" mass="21253">MDKKLKKYIKRYDKIEDCTSHELMPNGGMIVLINQETNCEVSIDNTAYKLESFQAVLLNAYEVSVHVASNEELNLMVVRFKGAGASFFYEEQMDELMQVPKEPIFIEENILENGLDTYFKNHLKPSKLPFNIMKIIDLLDEQGSDYNIDEVLAIANVPRKILDKIFNLRTGLTFKTYASLSELSN</sequence>
<accession>A0A6S6SHY4</accession>
<organism evidence="1">
    <name type="scientific">uncultured Sulfurovum sp</name>
    <dbReference type="NCBI Taxonomy" id="269237"/>
    <lineage>
        <taxon>Bacteria</taxon>
        <taxon>Pseudomonadati</taxon>
        <taxon>Campylobacterota</taxon>
        <taxon>Epsilonproteobacteria</taxon>
        <taxon>Campylobacterales</taxon>
        <taxon>Sulfurovaceae</taxon>
        <taxon>Sulfurovum</taxon>
        <taxon>environmental samples</taxon>
    </lineage>
</organism>
<protein>
    <recommendedName>
        <fullName evidence="2">AraC family transcriptional regulator</fullName>
    </recommendedName>
</protein>
<gene>
    <name evidence="1" type="ORF">HELGO_WM15625</name>
</gene>
<dbReference type="AlphaFoldDB" id="A0A6S6SHY4"/>
<evidence type="ECO:0008006" key="2">
    <source>
        <dbReference type="Google" id="ProtNLM"/>
    </source>
</evidence>
<proteinExistence type="predicted"/>
<dbReference type="EMBL" id="CACVAP010000051">
    <property type="protein sequence ID" value="CAA6807006.1"/>
    <property type="molecule type" value="Genomic_DNA"/>
</dbReference>